<accession>A0ABQ1NKA9</accession>
<evidence type="ECO:0000313" key="4">
    <source>
        <dbReference type="Proteomes" id="UP000619534"/>
    </source>
</evidence>
<dbReference type="SUPFAM" id="SSF64307">
    <property type="entry name" value="SirA-like"/>
    <property type="match status" value="1"/>
</dbReference>
<reference evidence="4" key="1">
    <citation type="journal article" date="2019" name="Int. J. Syst. Evol. Microbiol.">
        <title>The Global Catalogue of Microorganisms (GCM) 10K type strain sequencing project: providing services to taxonomists for standard genome sequencing and annotation.</title>
        <authorList>
            <consortium name="The Broad Institute Genomics Platform"/>
            <consortium name="The Broad Institute Genome Sequencing Center for Infectious Disease"/>
            <person name="Wu L."/>
            <person name="Ma J."/>
        </authorList>
    </citation>
    <scope>NUCLEOTIDE SEQUENCE [LARGE SCALE GENOMIC DNA]</scope>
    <source>
        <strain evidence="4">CCM 7282</strain>
    </source>
</reference>
<sequence>MKWKSDQTAARYPDWLSHSRGSRLILKKEANKVLDAKGLACPMPIVKTKKAMDELNSGDILEIHATDKGAKADLAAWTDSSGHELVDQKEEDEVLKFWIKKG</sequence>
<dbReference type="CDD" id="cd00291">
    <property type="entry name" value="SirA_YedF_YeeD"/>
    <property type="match status" value="1"/>
</dbReference>
<dbReference type="Gene3D" id="3.30.110.40">
    <property type="entry name" value="TusA-like domain"/>
    <property type="match status" value="1"/>
</dbReference>
<evidence type="ECO:0000256" key="1">
    <source>
        <dbReference type="ARBA" id="ARBA00008984"/>
    </source>
</evidence>
<keyword evidence="4" id="KW-1185">Reference proteome</keyword>
<organism evidence="3 4">
    <name type="scientific">Thalassobacillus devorans</name>
    <dbReference type="NCBI Taxonomy" id="279813"/>
    <lineage>
        <taxon>Bacteria</taxon>
        <taxon>Bacillati</taxon>
        <taxon>Bacillota</taxon>
        <taxon>Bacilli</taxon>
        <taxon>Bacillales</taxon>
        <taxon>Bacillaceae</taxon>
        <taxon>Thalassobacillus</taxon>
    </lineage>
</organism>
<name>A0ABQ1NKA9_9BACI</name>
<dbReference type="PROSITE" id="PS01148">
    <property type="entry name" value="UPF0033"/>
    <property type="match status" value="1"/>
</dbReference>
<dbReference type="PANTHER" id="PTHR33279">
    <property type="entry name" value="SULFUR CARRIER PROTEIN YEDF-RELATED"/>
    <property type="match status" value="1"/>
</dbReference>
<evidence type="ECO:0000259" key="2">
    <source>
        <dbReference type="PROSITE" id="PS01148"/>
    </source>
</evidence>
<proteinExistence type="inferred from homology"/>
<dbReference type="InterPro" id="IPR001455">
    <property type="entry name" value="TusA-like"/>
</dbReference>
<gene>
    <name evidence="3" type="ORF">GCM10007216_07430</name>
</gene>
<dbReference type="Proteomes" id="UP000619534">
    <property type="component" value="Unassembled WGS sequence"/>
</dbReference>
<evidence type="ECO:0000313" key="3">
    <source>
        <dbReference type="EMBL" id="GGC79457.1"/>
    </source>
</evidence>
<dbReference type="EMBL" id="BMCJ01000001">
    <property type="protein sequence ID" value="GGC79457.1"/>
    <property type="molecule type" value="Genomic_DNA"/>
</dbReference>
<comment type="caution">
    <text evidence="3">The sequence shown here is derived from an EMBL/GenBank/DDBJ whole genome shotgun (WGS) entry which is preliminary data.</text>
</comment>
<dbReference type="Pfam" id="PF01206">
    <property type="entry name" value="TusA"/>
    <property type="match status" value="1"/>
</dbReference>
<dbReference type="PANTHER" id="PTHR33279:SF6">
    <property type="entry name" value="SULFUR CARRIER PROTEIN YEDF-RELATED"/>
    <property type="match status" value="1"/>
</dbReference>
<dbReference type="InterPro" id="IPR036868">
    <property type="entry name" value="TusA-like_sf"/>
</dbReference>
<protein>
    <recommendedName>
        <fullName evidence="2">UPF0033 domain-containing protein</fullName>
    </recommendedName>
</protein>
<feature type="domain" description="UPF0033" evidence="2">
    <location>
        <begin position="34"/>
        <end position="58"/>
    </location>
</feature>
<comment type="similarity">
    <text evidence="1">Belongs to the sulfur carrier protein TusA family.</text>
</comment>